<evidence type="ECO:0000313" key="2">
    <source>
        <dbReference type="EMBL" id="CAL1535917.1"/>
    </source>
</evidence>
<dbReference type="PANTHER" id="PTHR44324:SF6">
    <property type="entry name" value="EF-HAND CALCIUM BINDING DOMAIN 8"/>
    <property type="match status" value="1"/>
</dbReference>
<organism evidence="2 3">
    <name type="scientific">Lymnaea stagnalis</name>
    <name type="common">Great pond snail</name>
    <name type="synonym">Helix stagnalis</name>
    <dbReference type="NCBI Taxonomy" id="6523"/>
    <lineage>
        <taxon>Eukaryota</taxon>
        <taxon>Metazoa</taxon>
        <taxon>Spiralia</taxon>
        <taxon>Lophotrochozoa</taxon>
        <taxon>Mollusca</taxon>
        <taxon>Gastropoda</taxon>
        <taxon>Heterobranchia</taxon>
        <taxon>Euthyneura</taxon>
        <taxon>Panpulmonata</taxon>
        <taxon>Hygrophila</taxon>
        <taxon>Lymnaeoidea</taxon>
        <taxon>Lymnaeidae</taxon>
        <taxon>Lymnaea</taxon>
    </lineage>
</organism>
<dbReference type="SUPFAM" id="SSF50978">
    <property type="entry name" value="WD40 repeat-like"/>
    <property type="match status" value="1"/>
</dbReference>
<accession>A0AAV2HPC3</accession>
<feature type="non-terminal residue" evidence="2">
    <location>
        <position position="91"/>
    </location>
</feature>
<dbReference type="EMBL" id="CAXITT010000215">
    <property type="protein sequence ID" value="CAL1535917.1"/>
    <property type="molecule type" value="Genomic_DNA"/>
</dbReference>
<name>A0AAV2HPC3_LYMST</name>
<protein>
    <submittedName>
        <fullName evidence="2">Uncharacterized protein</fullName>
    </submittedName>
</protein>
<dbReference type="InterPro" id="IPR051242">
    <property type="entry name" value="WD-EF-hand_domain"/>
</dbReference>
<evidence type="ECO:0000313" key="3">
    <source>
        <dbReference type="Proteomes" id="UP001497497"/>
    </source>
</evidence>
<keyword evidence="1" id="KW-0677">Repeat</keyword>
<dbReference type="Proteomes" id="UP001497497">
    <property type="component" value="Unassembled WGS sequence"/>
</dbReference>
<evidence type="ECO:0000256" key="1">
    <source>
        <dbReference type="ARBA" id="ARBA00022737"/>
    </source>
</evidence>
<reference evidence="2 3" key="1">
    <citation type="submission" date="2024-04" db="EMBL/GenBank/DDBJ databases">
        <authorList>
            <consortium name="Genoscope - CEA"/>
            <person name="William W."/>
        </authorList>
    </citation>
    <scope>NUCLEOTIDE SEQUENCE [LARGE SCALE GENOMIC DNA]</scope>
</reference>
<dbReference type="InterPro" id="IPR036322">
    <property type="entry name" value="WD40_repeat_dom_sf"/>
</dbReference>
<sequence>MNMQGLSLVYESAVECLVFLETRRPIDPQTATLIAGGAECWLRFWSLHPKGGLLGQFTSTRRKLESIGCMTTDKNNEYLITGDTMGLLRVW</sequence>
<gene>
    <name evidence="2" type="ORF">GSLYS_00009869001</name>
</gene>
<dbReference type="PANTHER" id="PTHR44324">
    <property type="entry name" value="WD40 REPEAT DOMAIN 95"/>
    <property type="match status" value="1"/>
</dbReference>
<comment type="caution">
    <text evidence="2">The sequence shown here is derived from an EMBL/GenBank/DDBJ whole genome shotgun (WGS) entry which is preliminary data.</text>
</comment>
<proteinExistence type="predicted"/>
<dbReference type="AlphaFoldDB" id="A0AAV2HPC3"/>
<keyword evidence="3" id="KW-1185">Reference proteome</keyword>